<keyword evidence="1" id="KW-0472">Membrane</keyword>
<dbReference type="EMBL" id="JACHHZ010000001">
    <property type="protein sequence ID" value="MBB6091794.1"/>
    <property type="molecule type" value="Genomic_DNA"/>
</dbReference>
<feature type="transmembrane region" description="Helical" evidence="1">
    <location>
        <begin position="43"/>
        <end position="61"/>
    </location>
</feature>
<accession>A0A841HGV3</accession>
<feature type="transmembrane region" description="Helical" evidence="1">
    <location>
        <begin position="21"/>
        <end position="37"/>
    </location>
</feature>
<evidence type="ECO:0000256" key="1">
    <source>
        <dbReference type="SAM" id="Phobius"/>
    </source>
</evidence>
<keyword evidence="3" id="KW-1185">Reference proteome</keyword>
<keyword evidence="1" id="KW-1133">Transmembrane helix</keyword>
<evidence type="ECO:0000313" key="3">
    <source>
        <dbReference type="Proteomes" id="UP000588068"/>
    </source>
</evidence>
<dbReference type="AlphaFoldDB" id="A0A841HGV3"/>
<dbReference type="Proteomes" id="UP000588068">
    <property type="component" value="Unassembled WGS sequence"/>
</dbReference>
<gene>
    <name evidence="2" type="ORF">HNQ60_000640</name>
</gene>
<dbReference type="Pfam" id="PF07254">
    <property type="entry name" value="Cpta_toxin"/>
    <property type="match status" value="1"/>
</dbReference>
<evidence type="ECO:0008006" key="4">
    <source>
        <dbReference type="Google" id="ProtNLM"/>
    </source>
</evidence>
<comment type="caution">
    <text evidence="2">The sequence shown here is derived from an EMBL/GenBank/DDBJ whole genome shotgun (WGS) entry which is preliminary data.</text>
</comment>
<evidence type="ECO:0000313" key="2">
    <source>
        <dbReference type="EMBL" id="MBB6091794.1"/>
    </source>
</evidence>
<proteinExistence type="predicted"/>
<organism evidence="2 3">
    <name type="scientific">Povalibacter uvarum</name>
    <dbReference type="NCBI Taxonomy" id="732238"/>
    <lineage>
        <taxon>Bacteria</taxon>
        <taxon>Pseudomonadati</taxon>
        <taxon>Pseudomonadota</taxon>
        <taxon>Gammaproteobacteria</taxon>
        <taxon>Steroidobacterales</taxon>
        <taxon>Steroidobacteraceae</taxon>
        <taxon>Povalibacter</taxon>
    </lineage>
</organism>
<protein>
    <recommendedName>
        <fullName evidence="4">Toxin CptA</fullName>
    </recommendedName>
</protein>
<name>A0A841HGV3_9GAMM</name>
<dbReference type="InterPro" id="IPR009883">
    <property type="entry name" value="YgfX"/>
</dbReference>
<keyword evidence="1" id="KW-0812">Transmembrane</keyword>
<reference evidence="2 3" key="1">
    <citation type="submission" date="2020-08" db="EMBL/GenBank/DDBJ databases">
        <title>Genomic Encyclopedia of Type Strains, Phase IV (KMG-IV): sequencing the most valuable type-strain genomes for metagenomic binning, comparative biology and taxonomic classification.</title>
        <authorList>
            <person name="Goeker M."/>
        </authorList>
    </citation>
    <scope>NUCLEOTIDE SEQUENCE [LARGE SCALE GENOMIC DNA]</scope>
    <source>
        <strain evidence="2 3">DSM 26723</strain>
    </source>
</reference>
<dbReference type="RefSeq" id="WP_184329570.1">
    <property type="nucleotide sequence ID" value="NZ_JACHHZ010000001.1"/>
</dbReference>
<sequence length="163" mass="17117">MSSHGSPTLASDLRTRRAESACAALLIALGSSAPALIGPLATTGLKITCAVALAAVLAVAFRRAGWLGGGGALTRMVWRGDGGWTLTFRSGRQVEAALDGSTRMSPAAIWLHWALDGAGPRTRSLLLIPGDLPETDFRRLLVRLRLDQSECAPTAQQTDPTLT</sequence>